<feature type="compositionally biased region" description="Basic and acidic residues" evidence="3">
    <location>
        <begin position="1276"/>
        <end position="1292"/>
    </location>
</feature>
<dbReference type="PROSITE" id="PS51718">
    <property type="entry name" value="G_DYNAMIN_2"/>
    <property type="match status" value="1"/>
</dbReference>
<dbReference type="PANTHER" id="PTHR11566:SF233">
    <property type="entry name" value="CHROMOSOME UNDETERMINED SCAFFOLD_59, WHOLE GENOME SHOTGUN SEQUENCE"/>
    <property type="match status" value="1"/>
</dbReference>
<proteinExistence type="predicted"/>
<dbReference type="SMART" id="SM00053">
    <property type="entry name" value="DYNc"/>
    <property type="match status" value="1"/>
</dbReference>
<dbReference type="Pfam" id="PF00350">
    <property type="entry name" value="Dynamin_N"/>
    <property type="match status" value="1"/>
</dbReference>
<feature type="compositionally biased region" description="Low complexity" evidence="3">
    <location>
        <begin position="1440"/>
        <end position="1456"/>
    </location>
</feature>
<dbReference type="InterPro" id="IPR022812">
    <property type="entry name" value="Dynamin"/>
</dbReference>
<keyword evidence="7" id="KW-1185">Reference proteome</keyword>
<comment type="caution">
    <text evidence="6">The sequence shown here is derived from an EMBL/GenBank/DDBJ whole genome shotgun (WGS) entry which is preliminary data.</text>
</comment>
<keyword evidence="2" id="KW-0342">GTP-binding</keyword>
<feature type="region of interest" description="Disordered" evidence="3">
    <location>
        <begin position="1256"/>
        <end position="1298"/>
    </location>
</feature>
<dbReference type="Pfam" id="PF26188">
    <property type="entry name" value="RESC6"/>
    <property type="match status" value="1"/>
</dbReference>
<dbReference type="GO" id="GO:0005525">
    <property type="term" value="F:GTP binding"/>
    <property type="evidence" value="ECO:0007669"/>
    <property type="project" value="InterPro"/>
</dbReference>
<evidence type="ECO:0000313" key="7">
    <source>
        <dbReference type="Proteomes" id="UP000601435"/>
    </source>
</evidence>
<dbReference type="InterPro" id="IPR045063">
    <property type="entry name" value="Dynamin_N"/>
</dbReference>
<evidence type="ECO:0000256" key="2">
    <source>
        <dbReference type="ARBA" id="ARBA00023134"/>
    </source>
</evidence>
<feature type="domain" description="Dynamin-type G" evidence="5">
    <location>
        <begin position="767"/>
        <end position="1043"/>
    </location>
</feature>
<dbReference type="PRINTS" id="PR00195">
    <property type="entry name" value="DYNAMIN"/>
</dbReference>
<feature type="region of interest" description="Disordered" evidence="3">
    <location>
        <begin position="610"/>
        <end position="651"/>
    </location>
</feature>
<feature type="compositionally biased region" description="Pro residues" evidence="3">
    <location>
        <begin position="1430"/>
        <end position="1439"/>
    </location>
</feature>
<evidence type="ECO:0000256" key="1">
    <source>
        <dbReference type="ARBA" id="ARBA00022741"/>
    </source>
</evidence>
<feature type="region of interest" description="Disordered" evidence="3">
    <location>
        <begin position="285"/>
        <end position="335"/>
    </location>
</feature>
<dbReference type="GO" id="GO:0008017">
    <property type="term" value="F:microtubule binding"/>
    <property type="evidence" value="ECO:0007669"/>
    <property type="project" value="TreeGrafter"/>
</dbReference>
<dbReference type="InterPro" id="IPR000375">
    <property type="entry name" value="Dynamin_stalk"/>
</dbReference>
<dbReference type="SMART" id="SM00302">
    <property type="entry name" value="GED"/>
    <property type="match status" value="1"/>
</dbReference>
<dbReference type="InterPro" id="IPR030381">
    <property type="entry name" value="G_DYNAMIN_dom"/>
</dbReference>
<feature type="compositionally biased region" description="Basic and acidic residues" evidence="3">
    <location>
        <begin position="285"/>
        <end position="301"/>
    </location>
</feature>
<protein>
    <submittedName>
        <fullName evidence="6">Dnm1l protein</fullName>
    </submittedName>
</protein>
<feature type="region of interest" description="Disordered" evidence="3">
    <location>
        <begin position="501"/>
        <end position="546"/>
    </location>
</feature>
<feature type="region of interest" description="Disordered" evidence="3">
    <location>
        <begin position="443"/>
        <end position="465"/>
    </location>
</feature>
<dbReference type="GO" id="GO:0005874">
    <property type="term" value="C:microtubule"/>
    <property type="evidence" value="ECO:0007669"/>
    <property type="project" value="TreeGrafter"/>
</dbReference>
<keyword evidence="1" id="KW-0547">Nucleotide-binding</keyword>
<dbReference type="InterPro" id="IPR058917">
    <property type="entry name" value="RESC6_dom"/>
</dbReference>
<dbReference type="GO" id="GO:0003924">
    <property type="term" value="F:GTPase activity"/>
    <property type="evidence" value="ECO:0007669"/>
    <property type="project" value="InterPro"/>
</dbReference>
<dbReference type="PROSITE" id="PS51388">
    <property type="entry name" value="GED"/>
    <property type="match status" value="1"/>
</dbReference>
<evidence type="ECO:0000313" key="6">
    <source>
        <dbReference type="EMBL" id="CAE7284455.1"/>
    </source>
</evidence>
<dbReference type="InterPro" id="IPR020850">
    <property type="entry name" value="GED_dom"/>
</dbReference>
<dbReference type="Pfam" id="PF02212">
    <property type="entry name" value="GED"/>
    <property type="match status" value="1"/>
</dbReference>
<evidence type="ECO:0000259" key="5">
    <source>
        <dbReference type="PROSITE" id="PS51718"/>
    </source>
</evidence>
<gene>
    <name evidence="6" type="primary">dnm1l</name>
    <name evidence="6" type="ORF">SNEC2469_LOCUS6944</name>
</gene>
<dbReference type="CDD" id="cd08771">
    <property type="entry name" value="DLP_1"/>
    <property type="match status" value="1"/>
</dbReference>
<dbReference type="SUPFAM" id="SSF52540">
    <property type="entry name" value="P-loop containing nucleoside triphosphate hydrolases"/>
    <property type="match status" value="1"/>
</dbReference>
<name>A0A812N1Q2_9DINO</name>
<feature type="region of interest" description="Disordered" evidence="3">
    <location>
        <begin position="122"/>
        <end position="203"/>
    </location>
</feature>
<accession>A0A812N1Q2</accession>
<sequence length="1688" mass="186949">MAAFGAGDAFMDDVRAAQTQIRSLLGADDDVSGSEWFDGGMSERTAASHFSQAARLSSGVGIIGRDVHATVGSRVVVVDPSLELVEPTGTIVEVRCDGGRVKVQHDSVDKAERYYSTGKDGHFQLGVLGSDDQRPRFSLPPPPSKVEARPEVSSALPAAAQRRPRYSEVRRSMCGPRRVGNSQTADSSRTADAGVDEPAALSRSHSVASVQTFQTAQTTAEAAQVAFDSSSRASSRPRYSELRKARASAVLAGQSAEAVDRMEARRRCLAEGVLLMRTPELMGERYSEQRRASRSPARPDVRQCGMDTEEGPAEGTTACRSSCPPSNPAGPTAEEFSQLCRRLETLERDTASLASQLQSFREESLADLKGVRDQGRQQAEAYERHWRDETRRHLEACEEHLRQRFREENRQQLEATEHRIFKNVMQEFEGQLRGAVAKLCAPQSPQSQFEAEEPEQEYEMPGPEETIRVEKKVFDISRAELADSELSLQTIGSIARRVSASLGGESRSAASSSTPQRDAAEKRALQQTHRLPSSRNDRSPRTEPSFEQLEQEMERLADMRRYASQVLGAKSQELTGSRVVPGSASQPFDAWQAAEESLSREIKEVPARRRTMPAAAPSPTFGRPETPGRTTSAERWKRRSSVQPEGAQAPACPWEEEQQLPASRVQWPADWQVDSQGSCEARIVAQQLSVLKAQLMSRMSQFQLQNVMNTTWAFAKLSCADADLMALDSAWKPVCSRRNSSMSAIYENLRQLITVVDELRDVGLQHYISLPRIAAIGTQSSGKSSLIESIVGLDFLPRGGGVVTRRPLELRLVHLNSQEYAEDKAWAVFDKVGDKKFTNFDEVRQEIERQTDQVAGSNKGIVNDPIILTIYATGAPDLTLIDLPGVTRVPVKGSDQKEDVEKLTKDMTLHYINDPRTIVLAVLPANQDMSVSDSLQLARQVDPQGLRSIGVITKIDIMDQGTDAATMLRGEDVPLRLGYVGVKMRSQQDIVNKKPVKDSLKDEKEWFDNHRIYSKLPPGMIGTPVLIDKLTQILFKHIRRFLPEIKKEINEKRRSVQDRLDELGEGVPLETAERVQVMWTLVTDYCEMFKNTIRGKYDRKLQRYMCNLTGGGAQGGSGGAKIRSIMNDFLIDFMETKITADMSDDDIDKAIRLHEGDALPGFPSPDTFEFLALPHLQKLAIPSVECVHNISAALDVLSQRMAHAVFRRFPKMAESVLNLTQNIIQEQKDETRRIVEEQIACSIGYLFTNDPSYLTNHGSMEPMYEQQQQKPPPPVEEEKKEPGMADKMKDATKQGYQSVSSTVSSMLRKTEAQRKQQRYSGPFVAEIRKRLDSYFELTVRNIRDSIPKAIGFYLVRAVQDKLQFELLNALNHPDKLSELLGEPPHIVEERRTLNNQLQVLMKASSVLTRDPTLAAIAFEAEDEAASSPTAPSPAPPKPMPAAAAGAGPAVPVSTMPSMPSAKPAVSVPAPAPKPAGATSLFGAGSAPPRSSLFEARFTSELPRRDLAAGDLTVAAWCCASAEHLNEHFLQKLAKDILMKLPNMGYQDLANVSWAFAKLSVQNDELFEAVAKEVVRKLPEFEPQNLAITAWAFATLARTEESMFQAIAAESQRKIARFDPQCCANLLYAFGKLAVQDEKLLEMVVSRVEKTADRFKMLELCNAAWGISKMSFPVDKIDKGMQAGLSIPI</sequence>
<dbReference type="Gene3D" id="3.40.50.300">
    <property type="entry name" value="P-loop containing nucleotide triphosphate hydrolases"/>
    <property type="match status" value="1"/>
</dbReference>
<dbReference type="InterPro" id="IPR027417">
    <property type="entry name" value="P-loop_NTPase"/>
</dbReference>
<feature type="region of interest" description="Disordered" evidence="3">
    <location>
        <begin position="1424"/>
        <end position="1456"/>
    </location>
</feature>
<evidence type="ECO:0000259" key="4">
    <source>
        <dbReference type="PROSITE" id="PS51388"/>
    </source>
</evidence>
<dbReference type="Proteomes" id="UP000601435">
    <property type="component" value="Unassembled WGS sequence"/>
</dbReference>
<dbReference type="OrthoDB" id="5061070at2759"/>
<dbReference type="GO" id="GO:0016020">
    <property type="term" value="C:membrane"/>
    <property type="evidence" value="ECO:0007669"/>
    <property type="project" value="TreeGrafter"/>
</dbReference>
<dbReference type="PANTHER" id="PTHR11566">
    <property type="entry name" value="DYNAMIN"/>
    <property type="match status" value="1"/>
</dbReference>
<dbReference type="EMBL" id="CAJNJA010011953">
    <property type="protein sequence ID" value="CAE7284455.1"/>
    <property type="molecule type" value="Genomic_DNA"/>
</dbReference>
<reference evidence="6" key="1">
    <citation type="submission" date="2021-02" db="EMBL/GenBank/DDBJ databases">
        <authorList>
            <person name="Dougan E. K."/>
            <person name="Rhodes N."/>
            <person name="Thang M."/>
            <person name="Chan C."/>
        </authorList>
    </citation>
    <scope>NUCLEOTIDE SEQUENCE</scope>
</reference>
<dbReference type="InterPro" id="IPR001401">
    <property type="entry name" value="Dynamin_GTPase"/>
</dbReference>
<dbReference type="FunFam" id="3.40.50.300:FF:001311">
    <property type="entry name" value="Dynamin-like protein-related"/>
    <property type="match status" value="1"/>
</dbReference>
<dbReference type="InterPro" id="IPR003130">
    <property type="entry name" value="GED"/>
</dbReference>
<dbReference type="Gene3D" id="1.20.120.1240">
    <property type="entry name" value="Dynamin, middle domain"/>
    <property type="match status" value="1"/>
</dbReference>
<dbReference type="GO" id="GO:0005737">
    <property type="term" value="C:cytoplasm"/>
    <property type="evidence" value="ECO:0007669"/>
    <property type="project" value="TreeGrafter"/>
</dbReference>
<evidence type="ECO:0000256" key="3">
    <source>
        <dbReference type="SAM" id="MobiDB-lite"/>
    </source>
</evidence>
<feature type="compositionally biased region" description="Polar residues" evidence="3">
    <location>
        <begin position="180"/>
        <end position="190"/>
    </location>
</feature>
<organism evidence="6 7">
    <name type="scientific">Symbiodinium necroappetens</name>
    <dbReference type="NCBI Taxonomy" id="1628268"/>
    <lineage>
        <taxon>Eukaryota</taxon>
        <taxon>Sar</taxon>
        <taxon>Alveolata</taxon>
        <taxon>Dinophyceae</taxon>
        <taxon>Suessiales</taxon>
        <taxon>Symbiodiniaceae</taxon>
        <taxon>Symbiodinium</taxon>
    </lineage>
</organism>
<dbReference type="Pfam" id="PF01031">
    <property type="entry name" value="Dynamin_M"/>
    <property type="match status" value="1"/>
</dbReference>
<feature type="domain" description="GED" evidence="4">
    <location>
        <begin position="1324"/>
        <end position="1415"/>
    </location>
</feature>
<feature type="compositionally biased region" description="Polar residues" evidence="3">
    <location>
        <begin position="525"/>
        <end position="534"/>
    </location>
</feature>